<dbReference type="SUPFAM" id="SSF52540">
    <property type="entry name" value="P-loop containing nucleoside triphosphate hydrolases"/>
    <property type="match status" value="1"/>
</dbReference>
<dbReference type="RefSeq" id="WP_209485529.1">
    <property type="nucleotide sequence ID" value="NZ_JAGGKQ010000013.1"/>
</dbReference>
<reference evidence="3" key="1">
    <citation type="submission" date="2021-03" db="EMBL/GenBank/DDBJ databases">
        <title>Genomic Encyclopedia of Type Strains, Phase IV (KMG-IV): sequencing the most valuable type-strain genomes for metagenomic binning, comparative biology and taxonomic classification.</title>
        <authorList>
            <person name="Goeker M."/>
        </authorList>
    </citation>
    <scope>NUCLEOTIDE SEQUENCE</scope>
    <source>
        <strain evidence="3">DSM 23564</strain>
    </source>
</reference>
<feature type="domain" description="Molybdopterin-guanine dinucleotide biosynthesis protein B (MobB)" evidence="2">
    <location>
        <begin position="3"/>
        <end position="115"/>
    </location>
</feature>
<dbReference type="PANTHER" id="PTHR40072:SF1">
    <property type="entry name" value="MOLYBDOPTERIN-GUANINE DINUCLEOTIDE BIOSYNTHESIS ADAPTER PROTEIN"/>
    <property type="match status" value="1"/>
</dbReference>
<dbReference type="InterPro" id="IPR004435">
    <property type="entry name" value="MobB_dom"/>
</dbReference>
<name>A0A8T4GIU0_9EURY</name>
<gene>
    <name evidence="3" type="ORF">J2751_001941</name>
</gene>
<evidence type="ECO:0000259" key="2">
    <source>
        <dbReference type="Pfam" id="PF03205"/>
    </source>
</evidence>
<dbReference type="Proteomes" id="UP000823588">
    <property type="component" value="Unassembled WGS sequence"/>
</dbReference>
<dbReference type="InterPro" id="IPR052539">
    <property type="entry name" value="MGD_biosynthesis_adapter"/>
</dbReference>
<evidence type="ECO:0000313" key="4">
    <source>
        <dbReference type="Proteomes" id="UP000823588"/>
    </source>
</evidence>
<accession>A0A8T4GIU0</accession>
<evidence type="ECO:0000313" key="3">
    <source>
        <dbReference type="EMBL" id="MBP1922925.1"/>
    </source>
</evidence>
<feature type="compositionally biased region" description="Basic and acidic residues" evidence="1">
    <location>
        <begin position="40"/>
        <end position="52"/>
    </location>
</feature>
<dbReference type="PANTHER" id="PTHR40072">
    <property type="entry name" value="MOLYBDOPTERIN-GUANINE DINUCLEOTIDE BIOSYNTHESIS ADAPTER PROTEIN-RELATED"/>
    <property type="match status" value="1"/>
</dbReference>
<dbReference type="NCBIfam" id="TIGR00176">
    <property type="entry name" value="mobB"/>
    <property type="match status" value="1"/>
</dbReference>
<keyword evidence="4" id="KW-1185">Reference proteome</keyword>
<dbReference type="Pfam" id="PF03205">
    <property type="entry name" value="MobB"/>
    <property type="match status" value="1"/>
</dbReference>
<dbReference type="AlphaFoldDB" id="A0A8T4GIU0"/>
<dbReference type="InterPro" id="IPR027417">
    <property type="entry name" value="P-loop_NTPase"/>
</dbReference>
<dbReference type="EMBL" id="JAGGKQ010000013">
    <property type="protein sequence ID" value="MBP1922925.1"/>
    <property type="molecule type" value="Genomic_DNA"/>
</dbReference>
<organism evidence="3 4">
    <name type="scientific">Halorubrum alkaliphilum</name>
    <dbReference type="NCBI Taxonomy" id="261290"/>
    <lineage>
        <taxon>Archaea</taxon>
        <taxon>Methanobacteriati</taxon>
        <taxon>Methanobacteriota</taxon>
        <taxon>Stenosarchaea group</taxon>
        <taxon>Halobacteria</taxon>
        <taxon>Halobacteriales</taxon>
        <taxon>Haloferacaceae</taxon>
        <taxon>Halorubrum</taxon>
    </lineage>
</organism>
<sequence>MKVIGVAGPSDSGKTTSVAALAGRLRERGTVATVKHLTHEPDVDTEGKDTARHRAGGAAHTVGLTDEGTWFATGEGRTLADVLGEFSRTYDYAIVEGFSGSDLPKVVLGDRAVEPPIVARAANASDLDVEEVLRAVETLPKYEP</sequence>
<comment type="caution">
    <text evidence="3">The sequence shown here is derived from an EMBL/GenBank/DDBJ whole genome shotgun (WGS) entry which is preliminary data.</text>
</comment>
<evidence type="ECO:0000256" key="1">
    <source>
        <dbReference type="SAM" id="MobiDB-lite"/>
    </source>
</evidence>
<dbReference type="Gene3D" id="3.40.50.300">
    <property type="entry name" value="P-loop containing nucleotide triphosphate hydrolases"/>
    <property type="match status" value="1"/>
</dbReference>
<dbReference type="GO" id="GO:0006777">
    <property type="term" value="P:Mo-molybdopterin cofactor biosynthetic process"/>
    <property type="evidence" value="ECO:0007669"/>
    <property type="project" value="InterPro"/>
</dbReference>
<proteinExistence type="predicted"/>
<feature type="region of interest" description="Disordered" evidence="1">
    <location>
        <begin position="40"/>
        <end position="59"/>
    </location>
</feature>
<dbReference type="GO" id="GO:0005525">
    <property type="term" value="F:GTP binding"/>
    <property type="evidence" value="ECO:0007669"/>
    <property type="project" value="InterPro"/>
</dbReference>
<dbReference type="OrthoDB" id="9014at2157"/>
<protein>
    <submittedName>
        <fullName evidence="3">Molybdopterin-guanine dinucleotide biosynthesis protein MobB</fullName>
    </submittedName>
</protein>